<organism evidence="2 3">
    <name type="scientific">Neorhizobium galegae bv. officinalis</name>
    <dbReference type="NCBI Taxonomy" id="323656"/>
    <lineage>
        <taxon>Bacteria</taxon>
        <taxon>Pseudomonadati</taxon>
        <taxon>Pseudomonadota</taxon>
        <taxon>Alphaproteobacteria</taxon>
        <taxon>Hyphomicrobiales</taxon>
        <taxon>Rhizobiaceae</taxon>
        <taxon>Rhizobium/Agrobacterium group</taxon>
        <taxon>Neorhizobium</taxon>
    </lineage>
</organism>
<accession>A0A0T7FK37</accession>
<feature type="compositionally biased region" description="Basic and acidic residues" evidence="1">
    <location>
        <begin position="98"/>
        <end position="110"/>
    </location>
</feature>
<dbReference type="EMBL" id="CCRH01000007">
    <property type="protein sequence ID" value="CDZ35382.1"/>
    <property type="molecule type" value="Genomic_DNA"/>
</dbReference>
<feature type="region of interest" description="Disordered" evidence="1">
    <location>
        <begin position="1"/>
        <end position="55"/>
    </location>
</feature>
<evidence type="ECO:0000313" key="2">
    <source>
        <dbReference type="EMBL" id="CDZ35382.1"/>
    </source>
</evidence>
<dbReference type="RefSeq" id="WP_172745575.1">
    <property type="nucleotide sequence ID" value="NZ_CCRH01000007.1"/>
</dbReference>
<evidence type="ECO:0000313" key="3">
    <source>
        <dbReference type="Proteomes" id="UP000046176"/>
    </source>
</evidence>
<dbReference type="AlphaFoldDB" id="A0A0T7FK37"/>
<dbReference type="Proteomes" id="UP000046176">
    <property type="component" value="Unassembled WGS sequence"/>
</dbReference>
<sequence length="110" mass="12112">MQQPPTASSTDRQPPVPPRSNPVSPASEAQSDRLPEEGPSPHPQQNDAKPKYTPEDLVKNYGLSAQEAQRLIDRFGASAAELDFILAGKGRPKRHRRQDIERSAEEIAFG</sequence>
<feature type="compositionally biased region" description="Polar residues" evidence="1">
    <location>
        <begin position="1"/>
        <end position="12"/>
    </location>
</feature>
<name>A0A0T7FK37_NEOGA</name>
<protein>
    <recommendedName>
        <fullName evidence="4">DUF3606 domain-containing protein</fullName>
    </recommendedName>
</protein>
<proteinExistence type="predicted"/>
<evidence type="ECO:0008006" key="4">
    <source>
        <dbReference type="Google" id="ProtNLM"/>
    </source>
</evidence>
<feature type="region of interest" description="Disordered" evidence="1">
    <location>
        <begin position="89"/>
        <end position="110"/>
    </location>
</feature>
<reference evidence="2 3" key="1">
    <citation type="submission" date="2014-08" db="EMBL/GenBank/DDBJ databases">
        <authorList>
            <person name="Chen Y.-H."/>
        </authorList>
    </citation>
    <scope>NUCLEOTIDE SEQUENCE [LARGE SCALE GENOMIC DNA]</scope>
</reference>
<gene>
    <name evidence="2" type="ORF">NGAL_HAMBI1145_28190</name>
</gene>
<evidence type="ECO:0000256" key="1">
    <source>
        <dbReference type="SAM" id="MobiDB-lite"/>
    </source>
</evidence>